<organism evidence="3 4">
    <name type="scientific">Bacteroides caecicola</name>
    <dbReference type="NCBI Taxonomy" id="1462569"/>
    <lineage>
        <taxon>Bacteria</taxon>
        <taxon>Pseudomonadati</taxon>
        <taxon>Bacteroidota</taxon>
        <taxon>Bacteroidia</taxon>
        <taxon>Bacteroidales</taxon>
        <taxon>Bacteroidaceae</taxon>
        <taxon>Bacteroides</taxon>
    </lineage>
</organism>
<feature type="domain" description="DUF6377" evidence="2">
    <location>
        <begin position="264"/>
        <end position="504"/>
    </location>
</feature>
<keyword evidence="1" id="KW-0812">Transmembrane</keyword>
<dbReference type="InterPro" id="IPR045957">
    <property type="entry name" value="DUF6377"/>
</dbReference>
<reference evidence="3 4" key="1">
    <citation type="journal article" date="2021" name="Sci. Rep.">
        <title>The distribution of antibiotic resistance genes in chicken gut microbiota commensals.</title>
        <authorList>
            <person name="Juricova H."/>
            <person name="Matiasovicova J."/>
            <person name="Kubasova T."/>
            <person name="Cejkova D."/>
            <person name="Rychlik I."/>
        </authorList>
    </citation>
    <scope>NUCLEOTIDE SEQUENCE [LARGE SCALE GENOMIC DNA]</scope>
    <source>
        <strain evidence="3 4">An768</strain>
    </source>
</reference>
<dbReference type="Pfam" id="PF19904">
    <property type="entry name" value="DUF6377"/>
    <property type="match status" value="1"/>
</dbReference>
<sequence length="539" mass="62688">MGKYKSNTIRKALWRIWIIALFTPIWAYAESHSYDGILNELDEVIARKHEYRAKHEQTIAQLKQQLVAETDNAEKYKLCGELFKLYLHYQADSALHYVEEKQKYASAVSDEGVETTLIINRADAMGVMGAYNEALTELKKINRQSITPELLLSYYYALRTYYGWMADYTIVNEEKQKYIEKTACYRDSVLLLVPEGASKSISLAEKMILDSQAEQAIPILNKALSEPLDMREKAYVNYTLALVYETKNDVDMQIYYLAQTAILDLTASVREYASLQKLARVLYQQGNIERAYEYLSCSMEDAVACNARLRFLEVTEYYPIIDQAYSEKEVQEKRMGWILFLTVSILAVALVILALYLYHGMKNLSLVRQHLSLTNGQLKAVNEKLEQTGKIKEVYIARYLDRCVSYLNKLEQYRRSLEKLAMASRIEELFKAIRSEQFLRDERKNFYTEFDKSFLELFPNFIEDFNNLLTDDAQIYPKPNELLNTELRIFALIRLGVTDANSIAHFLGYSLATVYNYRSKIRNKAKGDKENFEQEVMKL</sequence>
<keyword evidence="1" id="KW-0472">Membrane</keyword>
<comment type="caution">
    <text evidence="3">The sequence shown here is derived from an EMBL/GenBank/DDBJ whole genome shotgun (WGS) entry which is preliminary data.</text>
</comment>
<evidence type="ECO:0000313" key="4">
    <source>
        <dbReference type="Proteomes" id="UP000782117"/>
    </source>
</evidence>
<protein>
    <recommendedName>
        <fullName evidence="2">DUF6377 domain-containing protein</fullName>
    </recommendedName>
</protein>
<proteinExistence type="predicted"/>
<evidence type="ECO:0000256" key="1">
    <source>
        <dbReference type="SAM" id="Phobius"/>
    </source>
</evidence>
<dbReference type="EMBL" id="JACJKJ010000003">
    <property type="protein sequence ID" value="MBM6805575.1"/>
    <property type="molecule type" value="Genomic_DNA"/>
</dbReference>
<feature type="transmembrane region" description="Helical" evidence="1">
    <location>
        <begin position="12"/>
        <end position="29"/>
    </location>
</feature>
<gene>
    <name evidence="3" type="ORF">H6A24_03540</name>
</gene>
<evidence type="ECO:0000259" key="2">
    <source>
        <dbReference type="Pfam" id="PF19904"/>
    </source>
</evidence>
<accession>A0ABS2F7D5</accession>
<feature type="transmembrane region" description="Helical" evidence="1">
    <location>
        <begin position="335"/>
        <end position="358"/>
    </location>
</feature>
<keyword evidence="4" id="KW-1185">Reference proteome</keyword>
<evidence type="ECO:0000313" key="3">
    <source>
        <dbReference type="EMBL" id="MBM6805575.1"/>
    </source>
</evidence>
<name>A0ABS2F7D5_9BACE</name>
<dbReference type="Proteomes" id="UP000782117">
    <property type="component" value="Unassembled WGS sequence"/>
</dbReference>
<keyword evidence="1" id="KW-1133">Transmembrane helix</keyword>